<keyword evidence="1" id="KW-0732">Signal</keyword>
<keyword evidence="3" id="KW-1185">Reference proteome</keyword>
<feature type="signal peptide" evidence="1">
    <location>
        <begin position="1"/>
        <end position="27"/>
    </location>
</feature>
<evidence type="ECO:0000313" key="3">
    <source>
        <dbReference type="Proteomes" id="UP000078459"/>
    </source>
</evidence>
<sequence>MRNLLKLKSILFLAAIALVISSCSPKAGGMVSNNVSKGTISGTWVVNNVSLEGFPQGYEVKNVFDIAPYQDFNGSTWKLYGGYGGMITLANGTTQEIYWSLINDGINPIFQFKKIGTDEKAKNVDEGYQLQIASASKTNLTLKTPFKLLNGNMAHVVYNFTPQ</sequence>
<dbReference type="OrthoDB" id="1121756at2"/>
<dbReference type="Proteomes" id="UP000078459">
    <property type="component" value="Unassembled WGS sequence"/>
</dbReference>
<dbReference type="AlphaFoldDB" id="A0A179DCI6"/>
<evidence type="ECO:0008006" key="4">
    <source>
        <dbReference type="Google" id="ProtNLM"/>
    </source>
</evidence>
<comment type="caution">
    <text evidence="2">The sequence shown here is derived from an EMBL/GenBank/DDBJ whole genome shotgun (WGS) entry which is preliminary data.</text>
</comment>
<dbReference type="EMBL" id="LWHJ01000029">
    <property type="protein sequence ID" value="OAQ38747.1"/>
    <property type="molecule type" value="Genomic_DNA"/>
</dbReference>
<dbReference type="STRING" id="1826909.A5893_11905"/>
<dbReference type="RefSeq" id="WP_068822900.1">
    <property type="nucleotide sequence ID" value="NZ_LWHJ01000029.1"/>
</dbReference>
<reference evidence="2 3" key="2">
    <citation type="submission" date="2016-06" db="EMBL/GenBank/DDBJ databases">
        <title>Pedobacter psychrophilus sp. nov., isolated from Antarctic fragmentary rock.</title>
        <authorList>
            <person name="Svec P."/>
        </authorList>
    </citation>
    <scope>NUCLEOTIDE SEQUENCE [LARGE SCALE GENOMIC DNA]</scope>
    <source>
        <strain evidence="2 3">CCM 8644</strain>
    </source>
</reference>
<name>A0A179DCI6_9SPHI</name>
<evidence type="ECO:0000313" key="2">
    <source>
        <dbReference type="EMBL" id="OAQ38747.1"/>
    </source>
</evidence>
<reference evidence="2 3" key="1">
    <citation type="submission" date="2016-04" db="EMBL/GenBank/DDBJ databases">
        <authorList>
            <person name="Evans L.H."/>
            <person name="Alamgir A."/>
            <person name="Owens N."/>
            <person name="Weber N.D."/>
            <person name="Virtaneva K."/>
            <person name="Barbian K."/>
            <person name="Babar A."/>
            <person name="Rosenke K."/>
        </authorList>
    </citation>
    <scope>NUCLEOTIDE SEQUENCE [LARGE SCALE GENOMIC DNA]</scope>
    <source>
        <strain evidence="2 3">CCM 8644</strain>
    </source>
</reference>
<evidence type="ECO:0000256" key="1">
    <source>
        <dbReference type="SAM" id="SignalP"/>
    </source>
</evidence>
<protein>
    <recommendedName>
        <fullName evidence="4">Lipocalin-like domain-containing protein</fullName>
    </recommendedName>
</protein>
<feature type="chain" id="PRO_5008100334" description="Lipocalin-like domain-containing protein" evidence="1">
    <location>
        <begin position="28"/>
        <end position="163"/>
    </location>
</feature>
<dbReference type="PROSITE" id="PS51257">
    <property type="entry name" value="PROKAR_LIPOPROTEIN"/>
    <property type="match status" value="1"/>
</dbReference>
<organism evidence="2 3">
    <name type="scientific">Pedobacter psychrophilus</name>
    <dbReference type="NCBI Taxonomy" id="1826909"/>
    <lineage>
        <taxon>Bacteria</taxon>
        <taxon>Pseudomonadati</taxon>
        <taxon>Bacteroidota</taxon>
        <taxon>Sphingobacteriia</taxon>
        <taxon>Sphingobacteriales</taxon>
        <taxon>Sphingobacteriaceae</taxon>
        <taxon>Pedobacter</taxon>
    </lineage>
</organism>
<proteinExistence type="predicted"/>
<gene>
    <name evidence="2" type="ORF">A5893_11905</name>
</gene>
<accession>A0A179DCI6</accession>